<feature type="compositionally biased region" description="Basic and acidic residues" evidence="1">
    <location>
        <begin position="157"/>
        <end position="166"/>
    </location>
</feature>
<evidence type="ECO:0008006" key="4">
    <source>
        <dbReference type="Google" id="ProtNLM"/>
    </source>
</evidence>
<accession>A0ABT5BAE6</accession>
<gene>
    <name evidence="2" type="ORF">POL58_25335</name>
</gene>
<comment type="caution">
    <text evidence="2">The sequence shown here is derived from an EMBL/GenBank/DDBJ whole genome shotgun (WGS) entry which is preliminary data.</text>
</comment>
<reference evidence="2 3" key="1">
    <citation type="submission" date="2022-11" db="EMBL/GenBank/DDBJ databases">
        <title>Minimal conservation of predation-associated metabolite biosynthetic gene clusters underscores biosynthetic potential of Myxococcota including descriptions for ten novel species: Archangium lansinium sp. nov., Myxococcus landrumus sp. nov., Nannocystis bai.</title>
        <authorList>
            <person name="Ahearne A."/>
            <person name="Stevens C."/>
            <person name="Dowd S."/>
        </authorList>
    </citation>
    <scope>NUCLEOTIDE SEQUENCE [LARGE SCALE GENOMIC DNA]</scope>
    <source>
        <strain evidence="2 3">NCELM</strain>
    </source>
</reference>
<dbReference type="EMBL" id="JAQNDN010000013">
    <property type="protein sequence ID" value="MDC0671105.1"/>
    <property type="molecule type" value="Genomic_DNA"/>
</dbReference>
<evidence type="ECO:0000313" key="3">
    <source>
        <dbReference type="Proteomes" id="UP001217838"/>
    </source>
</evidence>
<organism evidence="2 3">
    <name type="scientific">Nannocystis radixulma</name>
    <dbReference type="NCBI Taxonomy" id="2995305"/>
    <lineage>
        <taxon>Bacteria</taxon>
        <taxon>Pseudomonadati</taxon>
        <taxon>Myxococcota</taxon>
        <taxon>Polyangia</taxon>
        <taxon>Nannocystales</taxon>
        <taxon>Nannocystaceae</taxon>
        <taxon>Nannocystis</taxon>
    </lineage>
</organism>
<evidence type="ECO:0000256" key="1">
    <source>
        <dbReference type="SAM" id="MobiDB-lite"/>
    </source>
</evidence>
<dbReference type="Proteomes" id="UP001217838">
    <property type="component" value="Unassembled WGS sequence"/>
</dbReference>
<keyword evidence="3" id="KW-1185">Reference proteome</keyword>
<feature type="region of interest" description="Disordered" evidence="1">
    <location>
        <begin position="129"/>
        <end position="166"/>
    </location>
</feature>
<name>A0ABT5BAE6_9BACT</name>
<proteinExistence type="predicted"/>
<dbReference type="RefSeq" id="WP_272001166.1">
    <property type="nucleotide sequence ID" value="NZ_JAQNDN010000013.1"/>
</dbReference>
<evidence type="ECO:0000313" key="2">
    <source>
        <dbReference type="EMBL" id="MDC0671105.1"/>
    </source>
</evidence>
<sequence length="258" mass="26644">MQSDRLEALLRAEREVVPEAGAEERIWAGVEHRLAHGPAPPSGVDVAPGAVGGAGGGLALKVIAGLALVAAAVGVWGATRGQEPPPAPVVAAASVEAVPKDRPDLPVEAVPEVRSEGPAAPAIEAVPGVRSEAAAEPPAPVPEEPPEAAKKQPRTRPKVEPAKADAEPADFAAELRLIAEIRGALKQGDSARALARVDEHERRFGARGQLVQERLAYHVEALCAAGRVADARRVAGELLKKWPDSTHAPRVKSSCAGA</sequence>
<protein>
    <recommendedName>
        <fullName evidence="4">Meckel syndrome type 1 protein</fullName>
    </recommendedName>
</protein>